<dbReference type="PROSITE" id="PS00211">
    <property type="entry name" value="ABC_TRANSPORTER_1"/>
    <property type="match status" value="1"/>
</dbReference>
<evidence type="ECO:0000259" key="10">
    <source>
        <dbReference type="PROSITE" id="PS50893"/>
    </source>
</evidence>
<dbReference type="Gene3D" id="3.40.50.300">
    <property type="entry name" value="P-loop containing nucleotide triphosphate hydrolases"/>
    <property type="match status" value="1"/>
</dbReference>
<dbReference type="CDD" id="cd00267">
    <property type="entry name" value="ABC_ATPase"/>
    <property type="match status" value="1"/>
</dbReference>
<comment type="caution">
    <text evidence="11">The sequence shown here is derived from an EMBL/GenBank/DDBJ whole genome shotgun (WGS) entry which is preliminary data.</text>
</comment>
<reference evidence="11" key="1">
    <citation type="submission" date="2020-06" db="EMBL/GenBank/DDBJ databases">
        <authorList>
            <consortium name="Plant Systems Biology data submission"/>
        </authorList>
    </citation>
    <scope>NUCLEOTIDE SEQUENCE</scope>
    <source>
        <strain evidence="11">D6</strain>
    </source>
</reference>
<accession>A0A9N8H7L9</accession>
<dbReference type="Pfam" id="PF03649">
    <property type="entry name" value="UPF0014"/>
    <property type="match status" value="1"/>
</dbReference>
<dbReference type="AlphaFoldDB" id="A0A9N8H7L9"/>
<keyword evidence="12" id="KW-1185">Reference proteome</keyword>
<feature type="transmembrane region" description="Helical" evidence="9">
    <location>
        <begin position="90"/>
        <end position="109"/>
    </location>
</feature>
<dbReference type="EMBL" id="CAICTM010000184">
    <property type="protein sequence ID" value="CAB9504071.1"/>
    <property type="molecule type" value="Genomic_DNA"/>
</dbReference>
<feature type="domain" description="ABC transporter" evidence="10">
    <location>
        <begin position="381"/>
        <end position="592"/>
    </location>
</feature>
<dbReference type="GO" id="GO:0005886">
    <property type="term" value="C:plasma membrane"/>
    <property type="evidence" value="ECO:0007669"/>
    <property type="project" value="TreeGrafter"/>
</dbReference>
<gene>
    <name evidence="11" type="ORF">SEMRO_185_G080180.1</name>
</gene>
<dbReference type="PROSITE" id="PS50893">
    <property type="entry name" value="ABC_TRANSPORTER_2"/>
    <property type="match status" value="1"/>
</dbReference>
<organism evidence="11 12">
    <name type="scientific">Seminavis robusta</name>
    <dbReference type="NCBI Taxonomy" id="568900"/>
    <lineage>
        <taxon>Eukaryota</taxon>
        <taxon>Sar</taxon>
        <taxon>Stramenopiles</taxon>
        <taxon>Ochrophyta</taxon>
        <taxon>Bacillariophyta</taxon>
        <taxon>Bacillariophyceae</taxon>
        <taxon>Bacillariophycidae</taxon>
        <taxon>Naviculales</taxon>
        <taxon>Naviculaceae</taxon>
        <taxon>Seminavis</taxon>
    </lineage>
</organism>
<dbReference type="GO" id="GO:0016887">
    <property type="term" value="F:ATP hydrolysis activity"/>
    <property type="evidence" value="ECO:0007669"/>
    <property type="project" value="InterPro"/>
</dbReference>
<evidence type="ECO:0000256" key="9">
    <source>
        <dbReference type="SAM" id="Phobius"/>
    </source>
</evidence>
<evidence type="ECO:0000313" key="12">
    <source>
        <dbReference type="Proteomes" id="UP001153069"/>
    </source>
</evidence>
<keyword evidence="7 9" id="KW-0472">Membrane</keyword>
<name>A0A9N8H7L9_9STRA</name>
<evidence type="ECO:0000256" key="3">
    <source>
        <dbReference type="ARBA" id="ARBA00022692"/>
    </source>
</evidence>
<dbReference type="PANTHER" id="PTHR30028:SF0">
    <property type="entry name" value="PROTEIN ALUMINUM SENSITIVE 3"/>
    <property type="match status" value="1"/>
</dbReference>
<dbReference type="SMART" id="SM00382">
    <property type="entry name" value="AAA"/>
    <property type="match status" value="1"/>
</dbReference>
<comment type="subcellular location">
    <subcellularLocation>
        <location evidence="1">Membrane</location>
        <topology evidence="1">Multi-pass membrane protein</topology>
    </subcellularLocation>
</comment>
<feature type="transmembrane region" description="Helical" evidence="9">
    <location>
        <begin position="146"/>
        <end position="167"/>
    </location>
</feature>
<keyword evidence="4" id="KW-0547">Nucleotide-binding</keyword>
<dbReference type="SUPFAM" id="SSF52540">
    <property type="entry name" value="P-loop containing nucleoside triphosphate hydrolases"/>
    <property type="match status" value="1"/>
</dbReference>
<evidence type="ECO:0000313" key="11">
    <source>
        <dbReference type="EMBL" id="CAB9504071.1"/>
    </source>
</evidence>
<dbReference type="InterPro" id="IPR003439">
    <property type="entry name" value="ABC_transporter-like_ATP-bd"/>
</dbReference>
<dbReference type="InterPro" id="IPR027417">
    <property type="entry name" value="P-loop_NTPase"/>
</dbReference>
<dbReference type="InterPro" id="IPR005226">
    <property type="entry name" value="UPF0014_fam"/>
</dbReference>
<comment type="similarity">
    <text evidence="2">Belongs to the UPF0014 family.</text>
</comment>
<evidence type="ECO:0000256" key="1">
    <source>
        <dbReference type="ARBA" id="ARBA00004141"/>
    </source>
</evidence>
<feature type="transmembrane region" description="Helical" evidence="9">
    <location>
        <begin position="277"/>
        <end position="303"/>
    </location>
</feature>
<evidence type="ECO:0000256" key="7">
    <source>
        <dbReference type="ARBA" id="ARBA00023136"/>
    </source>
</evidence>
<evidence type="ECO:0000256" key="8">
    <source>
        <dbReference type="SAM" id="MobiDB-lite"/>
    </source>
</evidence>
<dbReference type="OrthoDB" id="432685at2759"/>
<dbReference type="InterPro" id="IPR017871">
    <property type="entry name" value="ABC_transporter-like_CS"/>
</dbReference>
<feature type="transmembrane region" description="Helical" evidence="9">
    <location>
        <begin position="179"/>
        <end position="202"/>
    </location>
</feature>
<dbReference type="Proteomes" id="UP001153069">
    <property type="component" value="Unassembled WGS sequence"/>
</dbReference>
<protein>
    <submittedName>
        <fullName evidence="11">Binding protein PotA</fullName>
    </submittedName>
</protein>
<evidence type="ECO:0000256" key="6">
    <source>
        <dbReference type="ARBA" id="ARBA00022989"/>
    </source>
</evidence>
<feature type="region of interest" description="Disordered" evidence="8">
    <location>
        <begin position="1"/>
        <end position="46"/>
    </location>
</feature>
<feature type="transmembrane region" description="Helical" evidence="9">
    <location>
        <begin position="324"/>
        <end position="341"/>
    </location>
</feature>
<feature type="compositionally biased region" description="Polar residues" evidence="8">
    <location>
        <begin position="31"/>
        <end position="40"/>
    </location>
</feature>
<feature type="transmembrane region" description="Helical" evidence="9">
    <location>
        <begin position="115"/>
        <end position="134"/>
    </location>
</feature>
<dbReference type="GO" id="GO:0005524">
    <property type="term" value="F:ATP binding"/>
    <property type="evidence" value="ECO:0007669"/>
    <property type="project" value="UniProtKB-KW"/>
</dbReference>
<evidence type="ECO:0000256" key="2">
    <source>
        <dbReference type="ARBA" id="ARBA00005268"/>
    </source>
</evidence>
<feature type="transmembrane region" description="Helical" evidence="9">
    <location>
        <begin position="234"/>
        <end position="257"/>
    </location>
</feature>
<evidence type="ECO:0000256" key="5">
    <source>
        <dbReference type="ARBA" id="ARBA00022840"/>
    </source>
</evidence>
<dbReference type="Pfam" id="PF00005">
    <property type="entry name" value="ABC_tran"/>
    <property type="match status" value="1"/>
</dbReference>
<keyword evidence="3 9" id="KW-0812">Transmembrane</keyword>
<dbReference type="InterPro" id="IPR003593">
    <property type="entry name" value="AAA+_ATPase"/>
</dbReference>
<proteinExistence type="inferred from homology"/>
<keyword evidence="5" id="KW-0067">ATP-binding</keyword>
<sequence length="592" mass="63703">MSATTNNLRRRYPSSKKDDDLLQSLEEPNPTMASPESSKILSHDDDGDHGDGPVDISYSSLMLATAPLLAVAVVCAYLELTDMSQSIVVGALRSLLQLSLLGTILYPIFTWGQKHAIVVIAYSTMMIVLAAQEVSSRAQYAFPGQFQAILMSLLATISLVAAFTFKVVLHLQPWHTPRYVIPVVGMLLGNSINGITLSINAISRAFVEESAELELMLAFGATPFEALQRLLAEAILAGATPVLTMLRVTGIISIPGMMTGQLLGGTTTVQAARYQLLILYLIAVCTVGVILLQTLYCALYVGVDTKTHMLVADRFVPKKSNKDKLSAVLGLVTALLAILGFRGDDGLTDTLPASSIKEAMTTKGTIEVQVLKGLQQSTPLLELGGIRRSIQHRVLFENITIDVHAGDLVFVKGVSGSGKSQLVRIVAGLTPADNEVSGTSMMVLSGLGWDQHQHSMGRHTPAHGDVKSGMCLKARSKCPGRRVNSFIGSPRFDPGSNNEWSQLSGGEAQRVTLAIAMASRPLVLLVDESTSALDGESKQAVEQSIVKQLLRQRQGPSTDEHDDGGLSVLWISHDEKQVERMTQALLLDDVQV</sequence>
<keyword evidence="6 9" id="KW-1133">Transmembrane helix</keyword>
<feature type="transmembrane region" description="Helical" evidence="9">
    <location>
        <begin position="56"/>
        <end position="78"/>
    </location>
</feature>
<dbReference type="PANTHER" id="PTHR30028">
    <property type="entry name" value="UPF0014 INNER MEMBRANE PROTEIN YBBM-RELATED"/>
    <property type="match status" value="1"/>
</dbReference>
<evidence type="ECO:0000256" key="4">
    <source>
        <dbReference type="ARBA" id="ARBA00022741"/>
    </source>
</evidence>